<sequence>MTRTFPELLAAAGAIADQLADPHTVNPGGPGRRRPQSLAGGAAGIALLHIARARSGHAAWTTARSWLAAAARETLSAGPNANLYFGAPTLAFVTHLAADEPGKYARALAELDAITIALTRRRLDAAHARIDRKERPVLAEFDLIRGLGGLGSYHLQRHPGHDITRSVLGYLVRLTEPLPGRADDDVPGWWTEVSPNGDVSSDFPGGHGNLGMSHGIAGPLSVLALALRRGIAVDGHAEAIGRIQRWLDLWQQRDPTGPWWPGFITLQQSRTRHVDPDTRQRPSWCYGSPGLARAQQLAALAIGDVERQSVAEAAMLCCLRDPTQLDRLVDSGLCHGTAGVLQAAWRMSRDARTRDLAGALPALAERLLAELPAVRDEVEFLDGLAGIGLALHTVGAESEPATAWDACLLLT</sequence>
<accession>A0A229SL08</accession>
<dbReference type="GO" id="GO:0031179">
    <property type="term" value="P:peptide modification"/>
    <property type="evidence" value="ECO:0007669"/>
    <property type="project" value="InterPro"/>
</dbReference>
<protein>
    <submittedName>
        <fullName evidence="2">Lantibiotic modifying enzyme</fullName>
    </submittedName>
</protein>
<gene>
    <name evidence="2" type="ORF">CF165_46585</name>
</gene>
<proteinExistence type="predicted"/>
<dbReference type="GO" id="GO:0046872">
    <property type="term" value="F:metal ion binding"/>
    <property type="evidence" value="ECO:0007669"/>
    <property type="project" value="UniProtKB-KW"/>
</dbReference>
<evidence type="ECO:0000313" key="3">
    <source>
        <dbReference type="Proteomes" id="UP000215199"/>
    </source>
</evidence>
<dbReference type="PRINTS" id="PR01955">
    <property type="entry name" value="LANCFRANKIA"/>
</dbReference>
<organism evidence="2 3">
    <name type="scientific">Amycolatopsis vastitatis</name>
    <dbReference type="NCBI Taxonomy" id="1905142"/>
    <lineage>
        <taxon>Bacteria</taxon>
        <taxon>Bacillati</taxon>
        <taxon>Actinomycetota</taxon>
        <taxon>Actinomycetes</taxon>
        <taxon>Pseudonocardiales</taxon>
        <taxon>Pseudonocardiaceae</taxon>
        <taxon>Amycolatopsis</taxon>
    </lineage>
</organism>
<keyword evidence="1" id="KW-0862">Zinc</keyword>
<dbReference type="PRINTS" id="PR01950">
    <property type="entry name" value="LANCSUPER"/>
</dbReference>
<dbReference type="Pfam" id="PF05147">
    <property type="entry name" value="LANC_like"/>
    <property type="match status" value="1"/>
</dbReference>
<dbReference type="EMBL" id="NMUL01000077">
    <property type="protein sequence ID" value="OXM59667.1"/>
    <property type="molecule type" value="Genomic_DNA"/>
</dbReference>
<dbReference type="InterPro" id="IPR007822">
    <property type="entry name" value="LANC-like"/>
</dbReference>
<dbReference type="InterPro" id="IPR033889">
    <property type="entry name" value="LanC"/>
</dbReference>
<dbReference type="AlphaFoldDB" id="A0A229SL08"/>
<dbReference type="SMART" id="SM01260">
    <property type="entry name" value="LANC_like"/>
    <property type="match status" value="1"/>
</dbReference>
<evidence type="ECO:0000313" key="2">
    <source>
        <dbReference type="EMBL" id="OXM59667.1"/>
    </source>
</evidence>
<name>A0A229SL08_9PSEU</name>
<dbReference type="RefSeq" id="WP_093954023.1">
    <property type="nucleotide sequence ID" value="NZ_NMUL01000077.1"/>
</dbReference>
<feature type="binding site" evidence="1">
    <location>
        <position position="285"/>
    </location>
    <ligand>
        <name>Zn(2+)</name>
        <dbReference type="ChEBI" id="CHEBI:29105"/>
    </ligand>
</feature>
<reference evidence="3" key="1">
    <citation type="submission" date="2017-07" db="EMBL/GenBank/DDBJ databases">
        <title>Comparative genome mining reveals phylogenetic distribution patterns of secondary metabolites in Amycolatopsis.</title>
        <authorList>
            <person name="Adamek M."/>
            <person name="Alanjary M."/>
            <person name="Sales-Ortells H."/>
            <person name="Goodfellow M."/>
            <person name="Bull A.T."/>
            <person name="Kalinowski J."/>
            <person name="Ziemert N."/>
        </authorList>
    </citation>
    <scope>NUCLEOTIDE SEQUENCE [LARGE SCALE GENOMIC DNA]</scope>
    <source>
        <strain evidence="3">H5</strain>
    </source>
</reference>
<keyword evidence="1" id="KW-0479">Metal-binding</keyword>
<keyword evidence="3" id="KW-1185">Reference proteome</keyword>
<feature type="binding site" evidence="1">
    <location>
        <position position="335"/>
    </location>
    <ligand>
        <name>Zn(2+)</name>
        <dbReference type="ChEBI" id="CHEBI:29105"/>
    </ligand>
</feature>
<dbReference type="Gene3D" id="1.50.10.20">
    <property type="match status" value="1"/>
</dbReference>
<dbReference type="CDD" id="cd04793">
    <property type="entry name" value="LanC"/>
    <property type="match status" value="1"/>
</dbReference>
<dbReference type="OrthoDB" id="1882482at2"/>
<dbReference type="SUPFAM" id="SSF158745">
    <property type="entry name" value="LanC-like"/>
    <property type="match status" value="1"/>
</dbReference>
<dbReference type="Proteomes" id="UP000215199">
    <property type="component" value="Unassembled WGS sequence"/>
</dbReference>
<evidence type="ECO:0000256" key="1">
    <source>
        <dbReference type="PIRSR" id="PIRSR607822-1"/>
    </source>
</evidence>
<feature type="binding site" evidence="1">
    <location>
        <position position="334"/>
    </location>
    <ligand>
        <name>Zn(2+)</name>
        <dbReference type="ChEBI" id="CHEBI:29105"/>
    </ligand>
</feature>
<comment type="caution">
    <text evidence="2">The sequence shown here is derived from an EMBL/GenBank/DDBJ whole genome shotgun (WGS) entry which is preliminary data.</text>
</comment>